<name>A0AAW0B5R8_9AGAR</name>
<proteinExistence type="predicted"/>
<accession>A0AAW0B5R8</accession>
<organism evidence="1 2">
    <name type="scientific">Favolaschia claudopus</name>
    <dbReference type="NCBI Taxonomy" id="2862362"/>
    <lineage>
        <taxon>Eukaryota</taxon>
        <taxon>Fungi</taxon>
        <taxon>Dikarya</taxon>
        <taxon>Basidiomycota</taxon>
        <taxon>Agaricomycotina</taxon>
        <taxon>Agaricomycetes</taxon>
        <taxon>Agaricomycetidae</taxon>
        <taxon>Agaricales</taxon>
        <taxon>Marasmiineae</taxon>
        <taxon>Mycenaceae</taxon>
        <taxon>Favolaschia</taxon>
    </lineage>
</organism>
<dbReference type="AlphaFoldDB" id="A0AAW0B5R8"/>
<comment type="caution">
    <text evidence="1">The sequence shown here is derived from an EMBL/GenBank/DDBJ whole genome shotgun (WGS) entry which is preliminary data.</text>
</comment>
<keyword evidence="2" id="KW-1185">Reference proteome</keyword>
<dbReference type="EMBL" id="JAWWNJ010000041">
    <property type="protein sequence ID" value="KAK7020345.1"/>
    <property type="molecule type" value="Genomic_DNA"/>
</dbReference>
<evidence type="ECO:0000313" key="2">
    <source>
        <dbReference type="Proteomes" id="UP001362999"/>
    </source>
</evidence>
<dbReference type="Proteomes" id="UP001362999">
    <property type="component" value="Unassembled WGS sequence"/>
</dbReference>
<gene>
    <name evidence="1" type="ORF">R3P38DRAFT_1202385</name>
</gene>
<reference evidence="1 2" key="1">
    <citation type="journal article" date="2024" name="J Genomics">
        <title>Draft genome sequencing and assembly of Favolaschia claudopus CIRM-BRFM 2984 isolated from oak limbs.</title>
        <authorList>
            <person name="Navarro D."/>
            <person name="Drula E."/>
            <person name="Chaduli D."/>
            <person name="Cazenave R."/>
            <person name="Ahrendt S."/>
            <person name="Wang J."/>
            <person name="Lipzen A."/>
            <person name="Daum C."/>
            <person name="Barry K."/>
            <person name="Grigoriev I.V."/>
            <person name="Favel A."/>
            <person name="Rosso M.N."/>
            <person name="Martin F."/>
        </authorList>
    </citation>
    <scope>NUCLEOTIDE SEQUENCE [LARGE SCALE GENOMIC DNA]</scope>
    <source>
        <strain evidence="1 2">CIRM-BRFM 2984</strain>
    </source>
</reference>
<protein>
    <submittedName>
        <fullName evidence="1">Uncharacterized protein</fullName>
    </submittedName>
</protein>
<sequence>MEANFHADDVMGCSGRAWAARYGMLGCVSPRPRIRAACCLFPLRGLFDRSVWAFVGRTRDALRVRRHTLPPVAVAFRLVFTLGLPAPLLFCGLPVQALMGRACTITVIHYVRLDEECGGGRKYWMTLGSICPWRHGQPKVQMSETRNMLESKEMTEIEGQGSYHSYVHSDKSVNGPTNARRAVSTSVFPTFRSEIARPSMK</sequence>
<evidence type="ECO:0000313" key="1">
    <source>
        <dbReference type="EMBL" id="KAK7020345.1"/>
    </source>
</evidence>